<dbReference type="OrthoDB" id="9805366at2"/>
<dbReference type="SUPFAM" id="SSF53756">
    <property type="entry name" value="UDP-Glycosyltransferase/glycogen phosphorylase"/>
    <property type="match status" value="1"/>
</dbReference>
<dbReference type="PANTHER" id="PTHR48043:SF145">
    <property type="entry name" value="FI06409P-RELATED"/>
    <property type="match status" value="1"/>
</dbReference>
<accession>A0A3B0BXB2</accession>
<evidence type="ECO:0008006" key="5">
    <source>
        <dbReference type="Google" id="ProtNLM"/>
    </source>
</evidence>
<keyword evidence="2" id="KW-0808">Transferase</keyword>
<dbReference type="EMBL" id="RBCJ01000006">
    <property type="protein sequence ID" value="RKN76904.1"/>
    <property type="molecule type" value="Genomic_DNA"/>
</dbReference>
<evidence type="ECO:0000256" key="1">
    <source>
        <dbReference type="ARBA" id="ARBA00022676"/>
    </source>
</evidence>
<evidence type="ECO:0000256" key="2">
    <source>
        <dbReference type="ARBA" id="ARBA00022679"/>
    </source>
</evidence>
<organism evidence="3 4">
    <name type="scientific">Ulvibacterium marinum</name>
    <dbReference type="NCBI Taxonomy" id="2419782"/>
    <lineage>
        <taxon>Bacteria</taxon>
        <taxon>Pseudomonadati</taxon>
        <taxon>Bacteroidota</taxon>
        <taxon>Flavobacteriia</taxon>
        <taxon>Flavobacteriales</taxon>
        <taxon>Flavobacteriaceae</taxon>
        <taxon>Ulvibacterium</taxon>
    </lineage>
</organism>
<dbReference type="AlphaFoldDB" id="A0A3B0BXB2"/>
<sequence>MKLFVIQPFLSHYYPVFGLAHTYAGHGEKVIFTATAPLIKTVQDEGFECKEFEYLSEYIIKNYKSFLGLFLKSLISKTYYLERKDEFENAFRRTQELIKEYKPTHVYIDQSMSEYYFFFRPFVPNITIVHTKVYSGKTRGIPPMTSSFIPRTGILSKMKISYLWFKELFKQRFREMILKIAFLGKDETFLWKEHCKKYGMDWKKQVDLKHSLNRGIKSVENLILLPNELEFPTFKLPKHVHFFEKVSSKNESAYYTSDYLDLKREYLLGTNFKVIYMAFGTLAQGPKVTNFFNSVISIVEELSGTILIISKGNHTMELKNADNVFTFDYLPQQDVLSHTNLFITHGGLGSVKEAFHHNVPMLVVPMNKFIDQNGNAARVKANGLGDSLDIDKYSETEVKEKIKMLLPNPEFQTAI</sequence>
<keyword evidence="1" id="KW-0328">Glycosyltransferase</keyword>
<dbReference type="GO" id="GO:0008194">
    <property type="term" value="F:UDP-glycosyltransferase activity"/>
    <property type="evidence" value="ECO:0007669"/>
    <property type="project" value="InterPro"/>
</dbReference>
<evidence type="ECO:0000313" key="3">
    <source>
        <dbReference type="EMBL" id="RKN76904.1"/>
    </source>
</evidence>
<dbReference type="PANTHER" id="PTHR48043">
    <property type="entry name" value="EG:EG0003.4 PROTEIN-RELATED"/>
    <property type="match status" value="1"/>
</dbReference>
<dbReference type="CDD" id="cd03784">
    <property type="entry name" value="GT1_Gtf-like"/>
    <property type="match status" value="1"/>
</dbReference>
<protein>
    <recommendedName>
        <fullName evidence="5">Glycosyltransferase</fullName>
    </recommendedName>
</protein>
<reference evidence="3 4" key="1">
    <citation type="submission" date="2018-10" db="EMBL/GenBank/DDBJ databases">
        <title>Ulvibacterium marinum gen. nov., sp. nov., a novel marine bacterium of the family Flavobacteriaceae, isolated from a culture of the green alga Ulva prolifera.</title>
        <authorList>
            <person name="Zhang Z."/>
        </authorList>
    </citation>
    <scope>NUCLEOTIDE SEQUENCE [LARGE SCALE GENOMIC DNA]</scope>
    <source>
        <strain evidence="3 4">CCMM003</strain>
    </source>
</reference>
<dbReference type="Proteomes" id="UP000276603">
    <property type="component" value="Unassembled WGS sequence"/>
</dbReference>
<evidence type="ECO:0000313" key="4">
    <source>
        <dbReference type="Proteomes" id="UP000276603"/>
    </source>
</evidence>
<name>A0A3B0BXB2_9FLAO</name>
<keyword evidence="4" id="KW-1185">Reference proteome</keyword>
<dbReference type="Gene3D" id="3.40.50.2000">
    <property type="entry name" value="Glycogen Phosphorylase B"/>
    <property type="match status" value="2"/>
</dbReference>
<proteinExistence type="predicted"/>
<dbReference type="RefSeq" id="WP_120714251.1">
    <property type="nucleotide sequence ID" value="NZ_RBCJ01000006.1"/>
</dbReference>
<gene>
    <name evidence="3" type="ORF">D7Z94_24305</name>
</gene>
<dbReference type="InterPro" id="IPR002213">
    <property type="entry name" value="UDP_glucos_trans"/>
</dbReference>
<dbReference type="Pfam" id="PF00201">
    <property type="entry name" value="UDPGT"/>
    <property type="match status" value="1"/>
</dbReference>
<dbReference type="InterPro" id="IPR050271">
    <property type="entry name" value="UDP-glycosyltransferase"/>
</dbReference>
<comment type="caution">
    <text evidence="3">The sequence shown here is derived from an EMBL/GenBank/DDBJ whole genome shotgun (WGS) entry which is preliminary data.</text>
</comment>